<accession>A0AAN7V0M1</accession>
<sequence length="613" mass="71953">MGKLCDKALEKRRRQKREAEQRRRDAIKSNAEIYEEDKKKERERYHRRRHEKKIKTINEVSERQKRNIRKRWKKASSSYRMKQKTNENLQKFLDETTPPSSPANNEHGPGDFVNCSGSSRQSIAGRKRVLRARSATVRRLKQLEKEMEKYKKKATRYKVKYHRLKKHADKKSKKDNTPRTKVNILTRDQNLSKEVKRQLIFGEVIKSQLSENFQNIAKNSIKEKQKFIKYTSGKIIKNYRFVQELNKCFGSYKLQRTQTSRKTLSHTKLKRTQLQNDLLKFFERDDNSRMCPGKKDTITVNKCKKQKRYVITESLWHLYKKFISEYTEKYQISYATFYKNRPFWVLTLTYTGQWVLIPTAAKRETCLCAVHENMLLLVTKMKLLQIINESNPEKLLRTICCDLREECLERTCDNCKEKTIPYNDFQNDDHATYKKWILKTIAINIKGVEKIPMTDILIHVDFSENYSCKYFREIQSAHFGGSKPQISLHTVVWYYRSEDGGIIPETFCSVSDNLRPVAILAHLAPLIDIIKEKNSQLQKVHFCSDGPSTQYRAQEMSWNYFESGHGKGAVDGVGGCLKRTVDRLVACGNDIADFDALVTRLTDNYPGICIKPI</sequence>
<keyword evidence="3" id="KW-1185">Reference proteome</keyword>
<reference evidence="2 3" key="1">
    <citation type="journal article" date="2024" name="Insects">
        <title>An Improved Chromosome-Level Genome Assembly of the Firefly Pyrocoelia pectoralis.</title>
        <authorList>
            <person name="Fu X."/>
            <person name="Meyer-Rochow V.B."/>
            <person name="Ballantyne L."/>
            <person name="Zhu X."/>
        </authorList>
    </citation>
    <scope>NUCLEOTIDE SEQUENCE [LARGE SCALE GENOMIC DNA]</scope>
    <source>
        <strain evidence="2">XCY_ONT2</strain>
    </source>
</reference>
<dbReference type="PANTHER" id="PTHR46601:SF1">
    <property type="entry name" value="ADF-H DOMAIN-CONTAINING PROTEIN"/>
    <property type="match status" value="1"/>
</dbReference>
<feature type="region of interest" description="Disordered" evidence="1">
    <location>
        <begin position="64"/>
        <end position="130"/>
    </location>
</feature>
<evidence type="ECO:0000313" key="3">
    <source>
        <dbReference type="Proteomes" id="UP001329430"/>
    </source>
</evidence>
<proteinExistence type="predicted"/>
<feature type="compositionally biased region" description="Basic and acidic residues" evidence="1">
    <location>
        <begin position="17"/>
        <end position="27"/>
    </location>
</feature>
<gene>
    <name evidence="2" type="ORF">RI129_011216</name>
</gene>
<feature type="region of interest" description="Disordered" evidence="1">
    <location>
        <begin position="1"/>
        <end position="52"/>
    </location>
</feature>
<organism evidence="2 3">
    <name type="scientific">Pyrocoelia pectoralis</name>
    <dbReference type="NCBI Taxonomy" id="417401"/>
    <lineage>
        <taxon>Eukaryota</taxon>
        <taxon>Metazoa</taxon>
        <taxon>Ecdysozoa</taxon>
        <taxon>Arthropoda</taxon>
        <taxon>Hexapoda</taxon>
        <taxon>Insecta</taxon>
        <taxon>Pterygota</taxon>
        <taxon>Neoptera</taxon>
        <taxon>Endopterygota</taxon>
        <taxon>Coleoptera</taxon>
        <taxon>Polyphaga</taxon>
        <taxon>Elateriformia</taxon>
        <taxon>Elateroidea</taxon>
        <taxon>Lampyridae</taxon>
        <taxon>Lampyrinae</taxon>
        <taxon>Pyrocoelia</taxon>
    </lineage>
</organism>
<comment type="caution">
    <text evidence="2">The sequence shown here is derived from an EMBL/GenBank/DDBJ whole genome shotgun (WGS) entry which is preliminary data.</text>
</comment>
<protein>
    <submittedName>
        <fullName evidence="2">Uncharacterized protein</fullName>
    </submittedName>
</protein>
<evidence type="ECO:0000256" key="1">
    <source>
        <dbReference type="SAM" id="MobiDB-lite"/>
    </source>
</evidence>
<name>A0AAN7V0M1_9COLE</name>
<dbReference type="PANTHER" id="PTHR46601">
    <property type="entry name" value="ULP_PROTEASE DOMAIN-CONTAINING PROTEIN"/>
    <property type="match status" value="1"/>
</dbReference>
<dbReference type="AlphaFoldDB" id="A0AAN7V0M1"/>
<evidence type="ECO:0000313" key="2">
    <source>
        <dbReference type="EMBL" id="KAK5640405.1"/>
    </source>
</evidence>
<dbReference type="EMBL" id="JAVRBK010000008">
    <property type="protein sequence ID" value="KAK5640405.1"/>
    <property type="molecule type" value="Genomic_DNA"/>
</dbReference>
<dbReference type="Proteomes" id="UP001329430">
    <property type="component" value="Chromosome 8"/>
</dbReference>